<keyword evidence="2" id="KW-0472">Membrane</keyword>
<evidence type="ECO:0000313" key="5">
    <source>
        <dbReference type="Proteomes" id="UP001494902"/>
    </source>
</evidence>
<accession>A0ABV1KGA6</accession>
<dbReference type="RefSeq" id="WP_349300560.1">
    <property type="nucleotide sequence ID" value="NZ_JBEDNQ010000010.1"/>
</dbReference>
<comment type="caution">
    <text evidence="4">The sequence shown here is derived from an EMBL/GenBank/DDBJ whole genome shotgun (WGS) entry which is preliminary data.</text>
</comment>
<feature type="domain" description="DUF1468" evidence="3">
    <location>
        <begin position="37"/>
        <end position="179"/>
    </location>
</feature>
<feature type="region of interest" description="Disordered" evidence="1">
    <location>
        <begin position="1"/>
        <end position="33"/>
    </location>
</feature>
<evidence type="ECO:0000259" key="3">
    <source>
        <dbReference type="Pfam" id="PF07331"/>
    </source>
</evidence>
<organism evidence="4 5">
    <name type="scientific">Pseudonocardia nematodicida</name>
    <dbReference type="NCBI Taxonomy" id="1206997"/>
    <lineage>
        <taxon>Bacteria</taxon>
        <taxon>Bacillati</taxon>
        <taxon>Actinomycetota</taxon>
        <taxon>Actinomycetes</taxon>
        <taxon>Pseudonocardiales</taxon>
        <taxon>Pseudonocardiaceae</taxon>
        <taxon>Pseudonocardia</taxon>
    </lineage>
</organism>
<dbReference type="Pfam" id="PF07331">
    <property type="entry name" value="TctB"/>
    <property type="match status" value="1"/>
</dbReference>
<dbReference type="InterPro" id="IPR009936">
    <property type="entry name" value="DUF1468"/>
</dbReference>
<protein>
    <submittedName>
        <fullName evidence="4">Tripartite tricarboxylate transporter TctB family protein</fullName>
    </submittedName>
</protein>
<gene>
    <name evidence="4" type="ORF">WIS52_23740</name>
</gene>
<reference evidence="4 5" key="1">
    <citation type="submission" date="2024-03" db="EMBL/GenBank/DDBJ databases">
        <title>Draft genome sequence of Pseudonocardia nematodicida JCM 31783.</title>
        <authorList>
            <person name="Butdee W."/>
            <person name="Duangmal K."/>
        </authorList>
    </citation>
    <scope>NUCLEOTIDE SEQUENCE [LARGE SCALE GENOMIC DNA]</scope>
    <source>
        <strain evidence="4 5">JCM 31783</strain>
    </source>
</reference>
<keyword evidence="5" id="KW-1185">Reference proteome</keyword>
<evidence type="ECO:0000313" key="4">
    <source>
        <dbReference type="EMBL" id="MEQ3553495.1"/>
    </source>
</evidence>
<name>A0ABV1KGA6_9PSEU</name>
<proteinExistence type="predicted"/>
<feature type="transmembrane region" description="Helical" evidence="2">
    <location>
        <begin position="68"/>
        <end position="87"/>
    </location>
</feature>
<dbReference type="EMBL" id="JBEDNQ010000010">
    <property type="protein sequence ID" value="MEQ3553495.1"/>
    <property type="molecule type" value="Genomic_DNA"/>
</dbReference>
<evidence type="ECO:0000256" key="1">
    <source>
        <dbReference type="SAM" id="MobiDB-lite"/>
    </source>
</evidence>
<feature type="transmembrane region" description="Helical" evidence="2">
    <location>
        <begin position="37"/>
        <end position="56"/>
    </location>
</feature>
<feature type="transmembrane region" description="Helical" evidence="2">
    <location>
        <begin position="151"/>
        <end position="178"/>
    </location>
</feature>
<keyword evidence="2" id="KW-0812">Transmembrane</keyword>
<dbReference type="Proteomes" id="UP001494902">
    <property type="component" value="Unassembled WGS sequence"/>
</dbReference>
<feature type="transmembrane region" description="Helical" evidence="2">
    <location>
        <begin position="113"/>
        <end position="145"/>
    </location>
</feature>
<keyword evidence="2" id="KW-1133">Transmembrane helix</keyword>
<sequence length="183" mass="18302">MDTSRGDQPTPDTTPSPPTEAAAAPAAPAGTRSRDRVSGLVMGALGAAAIVHLAGLEASGLTGDPGPRMIPGIAAVGLVLTGLALLLRPEPVTVASPGAAPPGDDNRRLTAQLLLIIVGYVALLTVAGYFIATPLFILAGFWLLSRPGEKILVPAAVTAAVVTAGVGLIFAVGLDIVLPEGMF</sequence>
<feature type="compositionally biased region" description="Low complexity" evidence="1">
    <location>
        <begin position="19"/>
        <end position="31"/>
    </location>
</feature>
<evidence type="ECO:0000256" key="2">
    <source>
        <dbReference type="SAM" id="Phobius"/>
    </source>
</evidence>